<gene>
    <name evidence="2" type="primary">wbbL</name>
    <name evidence="2" type="ORF">NCTC7915_00873</name>
</gene>
<dbReference type="PANTHER" id="PTHR43179:SF7">
    <property type="entry name" value="RHAMNOSYLTRANSFERASE WBBL"/>
    <property type="match status" value="1"/>
</dbReference>
<proteinExistence type="predicted"/>
<dbReference type="SUPFAM" id="SSF53756">
    <property type="entry name" value="UDP-Glycosyltransferase/glycogen phosphorylase"/>
    <property type="match status" value="1"/>
</dbReference>
<evidence type="ECO:0000313" key="3">
    <source>
        <dbReference type="Proteomes" id="UP000254118"/>
    </source>
</evidence>
<reference evidence="2 3" key="1">
    <citation type="submission" date="2018-06" db="EMBL/GenBank/DDBJ databases">
        <authorList>
            <consortium name="Pathogen Informatics"/>
            <person name="Doyle S."/>
        </authorList>
    </citation>
    <scope>NUCLEOTIDE SEQUENCE [LARGE SCALE GENOMIC DNA]</scope>
    <source>
        <strain evidence="2 3">NCTC7915</strain>
    </source>
</reference>
<evidence type="ECO:0000259" key="1">
    <source>
        <dbReference type="Pfam" id="PF00535"/>
    </source>
</evidence>
<dbReference type="PANTHER" id="PTHR43179">
    <property type="entry name" value="RHAMNOSYLTRANSFERASE WBBL"/>
    <property type="match status" value="1"/>
</dbReference>
<accession>A0AA46BMN0</accession>
<dbReference type="Proteomes" id="UP000254118">
    <property type="component" value="Unassembled WGS sequence"/>
</dbReference>
<dbReference type="SUPFAM" id="SSF53448">
    <property type="entry name" value="Nucleotide-diphospho-sugar transferases"/>
    <property type="match status" value="1"/>
</dbReference>
<dbReference type="GO" id="GO:0016757">
    <property type="term" value="F:glycosyltransferase activity"/>
    <property type="evidence" value="ECO:0007669"/>
    <property type="project" value="UniProtKB-KW"/>
</dbReference>
<dbReference type="InterPro" id="IPR029044">
    <property type="entry name" value="Nucleotide-diphossugar_trans"/>
</dbReference>
<dbReference type="AlphaFoldDB" id="A0AA46BMN0"/>
<feature type="domain" description="Glycosyltransferase 2-like" evidence="1">
    <location>
        <begin position="20"/>
        <end position="104"/>
    </location>
</feature>
<dbReference type="EMBL" id="UFYA01000001">
    <property type="protein sequence ID" value="STD07871.1"/>
    <property type="molecule type" value="Genomic_DNA"/>
</dbReference>
<dbReference type="Gene3D" id="3.40.50.2000">
    <property type="entry name" value="Glycogen Phosphorylase B"/>
    <property type="match status" value="1"/>
</dbReference>
<dbReference type="Gene3D" id="3.90.550.10">
    <property type="entry name" value="Spore Coat Polysaccharide Biosynthesis Protein SpsA, Chain A"/>
    <property type="match status" value="1"/>
</dbReference>
<sequence>MSTKNDFEVVLVTYKSREHVEELVAGWPEELPIVIVDNGQGIDGLDQWARKHPNVRYLDGGNVGFARAANKGAFTSTAPFVVFVNPDSRPTMSDMQALVDGLAVDVLAASHAATMVSTDGVEIGVGGWEPTVPRTIVYAAGLHKRFPKAGVYAKPEMGENVSVEWTTGACMAVRTEQFRRLEGFDESFYVYSEDMSFGRRAREAGLAEVLRSDVIVPHGAGKSGAPSKEMLRLRGASFTNYVKRYHTGPEAKVMRGAMLGGYALRAARELARGDRPLAKLYVEYAKGVATGRANVGGREVAHSRFLETSPTARAAGVPGLPFLFVTKEFGIPATSGGMLRTLAMVRWFAERDDVILVTPQGVKKASGSGENFTVEDLFTPKSGPFSRVEDATSFMRYRSLGALRLCGDAVIEGVQYALEQYGLFRGSIIDHTSLFAIADILPEGLPVWLSTHNVESDLMAQRAHAETGAMKVAAYAEAALLKTLEKGTGARHPMIVCTEHDAHQARKDGTSTVIVARNGVTPPPPEKRRGGSQAAKIDSLELLFTGALDWRPNINGILWLIESPQWADLISRHHGLVLTIAGRNPSEEFRARVQAAPGTRLEANVPSMAPLLERARLGIAPLLEGGGSRIKLLEYIGYGLPSVSTHVGASGLDGLPEGVIRTTSEDLSRFCEAIEIELLRGEKILPQDAVDAMLAVYGWDAALAPIEQLLEAAKPAHTDTTTA</sequence>
<dbReference type="Pfam" id="PF13692">
    <property type="entry name" value="Glyco_trans_1_4"/>
    <property type="match status" value="1"/>
</dbReference>
<dbReference type="RefSeq" id="WP_115030126.1">
    <property type="nucleotide sequence ID" value="NZ_UFYA01000001.1"/>
</dbReference>
<dbReference type="Pfam" id="PF00535">
    <property type="entry name" value="Glycos_transf_2"/>
    <property type="match status" value="1"/>
</dbReference>
<dbReference type="EC" id="2.4.-.-" evidence="2"/>
<evidence type="ECO:0000313" key="2">
    <source>
        <dbReference type="EMBL" id="STD07871.1"/>
    </source>
</evidence>
<dbReference type="InterPro" id="IPR001173">
    <property type="entry name" value="Glyco_trans_2-like"/>
</dbReference>
<keyword evidence="2" id="KW-0808">Transferase</keyword>
<name>A0AA46BMN0_9MICO</name>
<keyword evidence="2" id="KW-0328">Glycosyltransferase</keyword>
<comment type="caution">
    <text evidence="2">The sequence shown here is derived from an EMBL/GenBank/DDBJ whole genome shotgun (WGS) entry which is preliminary data.</text>
</comment>
<protein>
    <submittedName>
        <fullName evidence="2">dTDP-Rha:alpha-D-GlcNAc-pyrophosphate polyprenol, alpha-3-L-rhamnosyltransferase</fullName>
        <ecNumber evidence="2">2.4.-.-</ecNumber>
    </submittedName>
</protein>
<organism evidence="2 3">
    <name type="scientific">Dermatophilus congolensis</name>
    <dbReference type="NCBI Taxonomy" id="1863"/>
    <lineage>
        <taxon>Bacteria</taxon>
        <taxon>Bacillati</taxon>
        <taxon>Actinomycetota</taxon>
        <taxon>Actinomycetes</taxon>
        <taxon>Micrococcales</taxon>
        <taxon>Dermatophilaceae</taxon>
        <taxon>Dermatophilus</taxon>
    </lineage>
</organism>